<sequence length="760" mass="85404">MPTTKNILSRESPIAVVSAAAGKMDDSAHCGTANTPTTASASTSRATYCSTGIQTLPPPNVEEFRNIHGREPTQDELVKKMGCAGMGHYGPGPRPYEVIIGKPFFIEPPSQEPLISQDAAFQTSEVVHVKKSLLRTRAKATMLAKRQLNVAKAAGYDIWAETNDDRIIHMEQYYTNIHLDDEGNATNVDIRGLSLPNISGAEISFAPLPLHPYQHDRTKTRNRKARNGRSIHPKAYTSPSGSKPCLTPRLPPEDLAVPDLLRLQPILKIALSLPGGNPASIEDYGYLTLAPKNDQKEESAKGTKTDKSQDSETTVALREDEVTTIAVGGERFADAFIVHDATEPRPATPTGPRKRRNDDRLEIRSVQGAWKHFKTANPNEMGNPPFSPKDGDTHQYDEVSMYLHASLQGSFERDTRSQNSTKKGSSHERSSDSIRGGRGDDRISDEHRSRHTSRTHKSGRDRSRSSVDLHGSSRYRSKGRDRGTSRKPFEEEQRHSRTAEVDQELRIPRAPASIRAADKINDMSRSERKMREIADPSAHKAQQGQNMTNAQRQTASSDVQELNVAKRNAQLNEEQAASRVGEVEDLHRLEQERIKEAEQLEMKRQLEDSEIKRARDAKNRRKLEIEEKKQAQEADRRRQQEQDRRLGREQECAANREKNKRVGRHENATLPPSVPVDKYALAREAANRRREQAAGLTVAPAGTGRRNVRERSPRHAKKEAERRVPEEKVEDNKVTKGRPERNARGELERYDPRKKFGRGR</sequence>
<dbReference type="AlphaFoldDB" id="A0A6S6WE95"/>
<feature type="compositionally biased region" description="Basic and acidic residues" evidence="1">
    <location>
        <begin position="707"/>
        <end position="754"/>
    </location>
</feature>
<feature type="region of interest" description="Disordered" evidence="1">
    <location>
        <begin position="372"/>
        <end position="394"/>
    </location>
</feature>
<proteinExistence type="predicted"/>
<feature type="compositionally biased region" description="Basic residues" evidence="1">
    <location>
        <begin position="220"/>
        <end position="232"/>
    </location>
</feature>
<accession>A0A6S6WE95</accession>
<name>A0A6S6WE95_9PLEO</name>
<evidence type="ECO:0008006" key="4">
    <source>
        <dbReference type="Google" id="ProtNLM"/>
    </source>
</evidence>
<dbReference type="Proteomes" id="UP000472372">
    <property type="component" value="Chromosome 10"/>
</dbReference>
<feature type="region of interest" description="Disordered" evidence="1">
    <location>
        <begin position="337"/>
        <end position="360"/>
    </location>
</feature>
<feature type="compositionally biased region" description="Basic and acidic residues" evidence="1">
    <location>
        <begin position="598"/>
        <end position="657"/>
    </location>
</feature>
<feature type="compositionally biased region" description="Polar residues" evidence="1">
    <location>
        <begin position="540"/>
        <end position="560"/>
    </location>
</feature>
<dbReference type="EMBL" id="HG992986">
    <property type="protein sequence ID" value="CAE7212227.1"/>
    <property type="molecule type" value="Genomic_DNA"/>
</dbReference>
<feature type="region of interest" description="Disordered" evidence="1">
    <location>
        <begin position="598"/>
        <end position="760"/>
    </location>
</feature>
<feature type="region of interest" description="Disordered" evidence="1">
    <location>
        <begin position="408"/>
        <end position="560"/>
    </location>
</feature>
<feature type="compositionally biased region" description="Basic and acidic residues" evidence="1">
    <location>
        <begin position="458"/>
        <end position="467"/>
    </location>
</feature>
<evidence type="ECO:0000256" key="1">
    <source>
        <dbReference type="SAM" id="MobiDB-lite"/>
    </source>
</evidence>
<reference evidence="2" key="1">
    <citation type="submission" date="2021-02" db="EMBL/GenBank/DDBJ databases">
        <authorList>
            <person name="Syme A R."/>
            <person name="Syme A R."/>
            <person name="Moolhuijzen P."/>
        </authorList>
    </citation>
    <scope>NUCLEOTIDE SEQUENCE</scope>
    <source>
        <strain evidence="2">W1-1</strain>
    </source>
</reference>
<feature type="compositionally biased region" description="Basic and acidic residues" evidence="1">
    <location>
        <begin position="516"/>
        <end position="538"/>
    </location>
</feature>
<organism evidence="2 3">
    <name type="scientific">Pyrenophora teres f. teres</name>
    <dbReference type="NCBI Taxonomy" id="97479"/>
    <lineage>
        <taxon>Eukaryota</taxon>
        <taxon>Fungi</taxon>
        <taxon>Dikarya</taxon>
        <taxon>Ascomycota</taxon>
        <taxon>Pezizomycotina</taxon>
        <taxon>Dothideomycetes</taxon>
        <taxon>Pleosporomycetidae</taxon>
        <taxon>Pleosporales</taxon>
        <taxon>Pleosporineae</taxon>
        <taxon>Pleosporaceae</taxon>
        <taxon>Pyrenophora</taxon>
    </lineage>
</organism>
<evidence type="ECO:0000313" key="2">
    <source>
        <dbReference type="EMBL" id="CAE7212227.1"/>
    </source>
</evidence>
<feature type="compositionally biased region" description="Basic and acidic residues" evidence="1">
    <location>
        <begin position="425"/>
        <end position="448"/>
    </location>
</feature>
<feature type="compositionally biased region" description="Basic and acidic residues" evidence="1">
    <location>
        <begin position="478"/>
        <end position="507"/>
    </location>
</feature>
<gene>
    <name evidence="2" type="ORF">PTTW11_10272</name>
</gene>
<evidence type="ECO:0000313" key="3">
    <source>
        <dbReference type="Proteomes" id="UP000472372"/>
    </source>
</evidence>
<protein>
    <recommendedName>
        <fullName evidence="4">Trichoplein multi-domain protein</fullName>
    </recommendedName>
</protein>
<feature type="region of interest" description="Disordered" evidence="1">
    <location>
        <begin position="295"/>
        <end position="315"/>
    </location>
</feature>
<feature type="compositionally biased region" description="Basic and acidic residues" evidence="1">
    <location>
        <begin position="295"/>
        <end position="310"/>
    </location>
</feature>
<feature type="region of interest" description="Disordered" evidence="1">
    <location>
        <begin position="211"/>
        <end position="249"/>
    </location>
</feature>